<keyword evidence="5" id="KW-0808">Transferase</keyword>
<keyword evidence="8" id="KW-0067">ATP-binding</keyword>
<evidence type="ECO:0000256" key="11">
    <source>
        <dbReference type="ARBA" id="ARBA00029766"/>
    </source>
</evidence>
<keyword evidence="15" id="KW-1185">Reference proteome</keyword>
<dbReference type="PANTHER" id="PTHR43071">
    <property type="entry name" value="2-AMINO-4-HYDROXY-6-HYDROXYMETHYLDIHYDROPTERIDINE PYROPHOSPHOKINASE"/>
    <property type="match status" value="1"/>
</dbReference>
<protein>
    <recommendedName>
        <fullName evidence="4">2-amino-4-hydroxy-6-hydroxymethyldihydropteridine pyrophosphokinase</fullName>
        <ecNumber evidence="3">2.7.6.3</ecNumber>
    </recommendedName>
    <alternativeName>
        <fullName evidence="11">6-hydroxymethyl-7,8-dihydropterin pyrophosphokinase</fullName>
    </alternativeName>
    <alternativeName>
        <fullName evidence="12">7,8-dihydro-6-hydroxymethylpterin-pyrophosphokinase</fullName>
    </alternativeName>
</protein>
<dbReference type="InterPro" id="IPR000550">
    <property type="entry name" value="Hppk"/>
</dbReference>
<dbReference type="SUPFAM" id="SSF55083">
    <property type="entry name" value="6-hydroxymethyl-7,8-dihydropterin pyrophosphokinase, HPPK"/>
    <property type="match status" value="1"/>
</dbReference>
<comment type="pathway">
    <text evidence="1">Cofactor biosynthesis; tetrahydrofolate biosynthesis; 2-amino-4-hydroxy-6-hydroxymethyl-7,8-dihydropteridine diphosphate from 7,8-dihydroneopterin triphosphate: step 4/4.</text>
</comment>
<comment type="function">
    <text evidence="10">Catalyzes the transfer of pyrophosphate from adenosine triphosphate (ATP) to 6-hydroxymethyl-7,8-dihydropterin, an enzymatic step in folate biosynthesis pathway.</text>
</comment>
<dbReference type="CDD" id="cd00483">
    <property type="entry name" value="HPPK"/>
    <property type="match status" value="1"/>
</dbReference>
<name>A0ABS0AC38_9GAMM</name>
<evidence type="ECO:0000256" key="3">
    <source>
        <dbReference type="ARBA" id="ARBA00013253"/>
    </source>
</evidence>
<organism evidence="14 15">
    <name type="scientific">Alloalcanivorax venustensis ISO4</name>
    <dbReference type="NCBI Taxonomy" id="1177184"/>
    <lineage>
        <taxon>Bacteria</taxon>
        <taxon>Pseudomonadati</taxon>
        <taxon>Pseudomonadota</taxon>
        <taxon>Gammaproteobacteria</taxon>
        <taxon>Oceanospirillales</taxon>
        <taxon>Alcanivoracaceae</taxon>
        <taxon>Alloalcanivorax</taxon>
    </lineage>
</organism>
<evidence type="ECO:0000256" key="12">
    <source>
        <dbReference type="ARBA" id="ARBA00033413"/>
    </source>
</evidence>
<evidence type="ECO:0000256" key="9">
    <source>
        <dbReference type="ARBA" id="ARBA00022909"/>
    </source>
</evidence>
<dbReference type="PROSITE" id="PS00794">
    <property type="entry name" value="HPPK"/>
    <property type="match status" value="1"/>
</dbReference>
<keyword evidence="7" id="KW-0418">Kinase</keyword>
<gene>
    <name evidence="14" type="ORF">ISO4_00276</name>
</gene>
<keyword evidence="6" id="KW-0547">Nucleotide-binding</keyword>
<comment type="caution">
    <text evidence="14">The sequence shown here is derived from an EMBL/GenBank/DDBJ whole genome shotgun (WGS) entry which is preliminary data.</text>
</comment>
<evidence type="ECO:0000256" key="7">
    <source>
        <dbReference type="ARBA" id="ARBA00022777"/>
    </source>
</evidence>
<dbReference type="EC" id="2.7.6.3" evidence="3"/>
<evidence type="ECO:0000313" key="14">
    <source>
        <dbReference type="EMBL" id="MBF5051674.1"/>
    </source>
</evidence>
<evidence type="ECO:0000256" key="8">
    <source>
        <dbReference type="ARBA" id="ARBA00022840"/>
    </source>
</evidence>
<dbReference type="EMBL" id="ARXR01000002">
    <property type="protein sequence ID" value="MBF5051674.1"/>
    <property type="molecule type" value="Genomic_DNA"/>
</dbReference>
<dbReference type="RefSeq" id="WP_194854898.1">
    <property type="nucleotide sequence ID" value="NZ_ARXR01000002.1"/>
</dbReference>
<comment type="similarity">
    <text evidence="2">Belongs to the HPPK family.</text>
</comment>
<evidence type="ECO:0000256" key="4">
    <source>
        <dbReference type="ARBA" id="ARBA00016218"/>
    </source>
</evidence>
<sequence length="169" mass="18731">MVVIGLGGNLADPRRRLCRTLEALAALPDTRLVGHSDLYASAPVGPQDQPDFINAVAALETTLTPLALLDALQQLENAAGRERHRHWGERTLDLDIVLWGDRTLDLPRLTVPHPELTRRAFVIGPLLDLLPDCRLPDGTPVADYWPAVAAQPLQRLHCLEENHFADRTH</sequence>
<keyword evidence="9" id="KW-0289">Folate biosynthesis</keyword>
<evidence type="ECO:0000256" key="6">
    <source>
        <dbReference type="ARBA" id="ARBA00022741"/>
    </source>
</evidence>
<dbReference type="NCBIfam" id="TIGR01498">
    <property type="entry name" value="folK"/>
    <property type="match status" value="1"/>
</dbReference>
<evidence type="ECO:0000313" key="15">
    <source>
        <dbReference type="Proteomes" id="UP000644441"/>
    </source>
</evidence>
<dbReference type="Pfam" id="PF01288">
    <property type="entry name" value="HPPK"/>
    <property type="match status" value="1"/>
</dbReference>
<evidence type="ECO:0000259" key="13">
    <source>
        <dbReference type="PROSITE" id="PS00794"/>
    </source>
</evidence>
<dbReference type="PANTHER" id="PTHR43071:SF1">
    <property type="entry name" value="2-AMINO-4-HYDROXY-6-HYDROXYMETHYLDIHYDROPTERIDINE PYROPHOSPHOKINASE"/>
    <property type="match status" value="1"/>
</dbReference>
<evidence type="ECO:0000256" key="2">
    <source>
        <dbReference type="ARBA" id="ARBA00005810"/>
    </source>
</evidence>
<dbReference type="Proteomes" id="UP000644441">
    <property type="component" value="Unassembled WGS sequence"/>
</dbReference>
<reference evidence="14 15" key="1">
    <citation type="submission" date="2012-09" db="EMBL/GenBank/DDBJ databases">
        <title>Genome Sequence of alkane-degrading Bacterium Alcanivorax venustensis ISO4.</title>
        <authorList>
            <person name="Lai Q."/>
            <person name="Shao Z."/>
        </authorList>
    </citation>
    <scope>NUCLEOTIDE SEQUENCE [LARGE SCALE GENOMIC DNA]</scope>
    <source>
        <strain evidence="14 15">ISO4</strain>
    </source>
</reference>
<proteinExistence type="inferred from homology"/>
<evidence type="ECO:0000256" key="10">
    <source>
        <dbReference type="ARBA" id="ARBA00029409"/>
    </source>
</evidence>
<evidence type="ECO:0000256" key="5">
    <source>
        <dbReference type="ARBA" id="ARBA00022679"/>
    </source>
</evidence>
<accession>A0ABS0AC38</accession>
<evidence type="ECO:0000256" key="1">
    <source>
        <dbReference type="ARBA" id="ARBA00005051"/>
    </source>
</evidence>
<dbReference type="InterPro" id="IPR035907">
    <property type="entry name" value="Hppk_sf"/>
</dbReference>
<dbReference type="Gene3D" id="3.30.70.560">
    <property type="entry name" value="7,8-Dihydro-6-hydroxymethylpterin-pyrophosphokinase HPPK"/>
    <property type="match status" value="1"/>
</dbReference>
<feature type="domain" description="7,8-dihydro-6-hydroxymethylpterin-pyrophosphokinase" evidence="13">
    <location>
        <begin position="86"/>
        <end position="97"/>
    </location>
</feature>